<protein>
    <recommendedName>
        <fullName evidence="13">Protein kinase domain-containing protein</fullName>
    </recommendedName>
</protein>
<dbReference type="Pfam" id="PF00069">
    <property type="entry name" value="Pkinase"/>
    <property type="match status" value="1"/>
</dbReference>
<dbReference type="GO" id="GO:0004674">
    <property type="term" value="F:protein serine/threonine kinase activity"/>
    <property type="evidence" value="ECO:0007669"/>
    <property type="project" value="UniProtKB-KW"/>
</dbReference>
<dbReference type="Gene3D" id="2.60.40.10">
    <property type="entry name" value="Immunoglobulins"/>
    <property type="match status" value="2"/>
</dbReference>
<dbReference type="SMART" id="SM00220">
    <property type="entry name" value="S_TKc"/>
    <property type="match status" value="1"/>
</dbReference>
<evidence type="ECO:0000256" key="7">
    <source>
        <dbReference type="ARBA" id="ARBA00023319"/>
    </source>
</evidence>
<dbReference type="PROSITE" id="PS50011">
    <property type="entry name" value="PROTEIN_KINASE_DOM"/>
    <property type="match status" value="1"/>
</dbReference>
<keyword evidence="4" id="KW-0547">Nucleotide-binding</keyword>
<keyword evidence="12" id="KW-1185">Reference proteome</keyword>
<evidence type="ECO:0000313" key="11">
    <source>
        <dbReference type="EMBL" id="KAL3321176.1"/>
    </source>
</evidence>
<dbReference type="PROSITE" id="PS50835">
    <property type="entry name" value="IG_LIKE"/>
    <property type="match status" value="2"/>
</dbReference>
<evidence type="ECO:0000256" key="4">
    <source>
        <dbReference type="ARBA" id="ARBA00022741"/>
    </source>
</evidence>
<proteinExistence type="inferred from homology"/>
<keyword evidence="7" id="KW-0393">Immunoglobulin domain</keyword>
<sequence length="650" mass="74181">MLNRTPHTRLYRVKERDTGRLRLLKMLKTDETIEDEFDLQQRRASWLPHLRPRSIRDYRIENSSGLVSPLLGRRSRPSSAISASADRRIKAAERELRLLASIEHENMIKLHEVYEEARRLLWVTDDIPGQTLWHEINHKVNLSERKAAQVSRQLLGLLEQLHRKGVVHLGIQPENIFYDELANRVTVAGGSQSQWMSDERPVRLTFRSMIYLPDELRYSSEYGGSQRVGVFTDMWSMGCLLYQMVTGDLRGSPDLTTLRNKRVSSSLVDLATGLLEPDPKKRLTATQALQHSWFKSTLDDPQRPPSVASTRRITLEEDEPQHHDVRTSIEDRAYLRLMKSLEITSEETHASQRKRRAEEEVERLIAEEEDYMTRLVKRKQRIMAQRMEEDFEVDEESTFIMHVKLEPKGPIPKIIAPLNAVQTEEGREAVLRCSVHLPKPSLRLRPSTEEISDLQVFWEINGRPLWVDGERIKSRIDSISGEITLRISQVGVHDVGTYSVRIVGRYGEVGDSTNLRVQGSAKAPVQLTLPQSDRQADIGARILLPLVDTTILVGTRLKLKARVTGIPKPRCTWMFNGTALKDKPHCRLWMEELTPFSSRTTSVPELLLTLTIDQVSSLDAGLYSLTVTNKNGTDTCSAIVDIIGTLHSII</sequence>
<dbReference type="InterPro" id="IPR011009">
    <property type="entry name" value="Kinase-like_dom_sf"/>
</dbReference>
<gene>
    <name evidence="11" type="ORF">Ciccas_000133</name>
</gene>
<feature type="domain" description="Ig-like" evidence="10">
    <location>
        <begin position="412"/>
        <end position="518"/>
    </location>
</feature>
<evidence type="ECO:0000256" key="3">
    <source>
        <dbReference type="ARBA" id="ARBA00022679"/>
    </source>
</evidence>
<dbReference type="SUPFAM" id="SSF48726">
    <property type="entry name" value="Immunoglobulin"/>
    <property type="match status" value="2"/>
</dbReference>
<dbReference type="PANTHER" id="PTHR24349">
    <property type="entry name" value="SERINE/THREONINE-PROTEIN KINASE"/>
    <property type="match status" value="1"/>
</dbReference>
<keyword evidence="8" id="KW-0175">Coiled coil</keyword>
<dbReference type="Pfam" id="PF07679">
    <property type="entry name" value="I-set"/>
    <property type="match status" value="2"/>
</dbReference>
<dbReference type="InterPro" id="IPR013098">
    <property type="entry name" value="Ig_I-set"/>
</dbReference>
<dbReference type="InterPro" id="IPR000719">
    <property type="entry name" value="Prot_kinase_dom"/>
</dbReference>
<evidence type="ECO:0000256" key="1">
    <source>
        <dbReference type="ARBA" id="ARBA00006692"/>
    </source>
</evidence>
<evidence type="ECO:0000256" key="5">
    <source>
        <dbReference type="ARBA" id="ARBA00022777"/>
    </source>
</evidence>
<dbReference type="Proteomes" id="UP001626550">
    <property type="component" value="Unassembled WGS sequence"/>
</dbReference>
<keyword evidence="2" id="KW-0723">Serine/threonine-protein kinase</keyword>
<keyword evidence="6" id="KW-0067">ATP-binding</keyword>
<evidence type="ECO:0000256" key="8">
    <source>
        <dbReference type="SAM" id="Coils"/>
    </source>
</evidence>
<evidence type="ECO:0008006" key="13">
    <source>
        <dbReference type="Google" id="ProtNLM"/>
    </source>
</evidence>
<organism evidence="11 12">
    <name type="scientific">Cichlidogyrus casuarinus</name>
    <dbReference type="NCBI Taxonomy" id="1844966"/>
    <lineage>
        <taxon>Eukaryota</taxon>
        <taxon>Metazoa</taxon>
        <taxon>Spiralia</taxon>
        <taxon>Lophotrochozoa</taxon>
        <taxon>Platyhelminthes</taxon>
        <taxon>Monogenea</taxon>
        <taxon>Monopisthocotylea</taxon>
        <taxon>Dactylogyridea</taxon>
        <taxon>Ancyrocephalidae</taxon>
        <taxon>Cichlidogyrus</taxon>
    </lineage>
</organism>
<dbReference type="InterPro" id="IPR036179">
    <property type="entry name" value="Ig-like_dom_sf"/>
</dbReference>
<keyword evidence="5" id="KW-0418">Kinase</keyword>
<dbReference type="SMART" id="SM00409">
    <property type="entry name" value="IG"/>
    <property type="match status" value="2"/>
</dbReference>
<comment type="caution">
    <text evidence="11">The sequence shown here is derived from an EMBL/GenBank/DDBJ whole genome shotgun (WGS) entry which is preliminary data.</text>
</comment>
<evidence type="ECO:0000259" key="9">
    <source>
        <dbReference type="PROSITE" id="PS50011"/>
    </source>
</evidence>
<accession>A0ABD2QR60</accession>
<evidence type="ECO:0000313" key="12">
    <source>
        <dbReference type="Proteomes" id="UP001626550"/>
    </source>
</evidence>
<dbReference type="InterPro" id="IPR050205">
    <property type="entry name" value="CDPK_Ser/Thr_kinases"/>
</dbReference>
<feature type="domain" description="Ig-like" evidence="10">
    <location>
        <begin position="530"/>
        <end position="641"/>
    </location>
</feature>
<evidence type="ECO:0000256" key="6">
    <source>
        <dbReference type="ARBA" id="ARBA00022840"/>
    </source>
</evidence>
<dbReference type="GO" id="GO:0005524">
    <property type="term" value="F:ATP binding"/>
    <property type="evidence" value="ECO:0007669"/>
    <property type="project" value="UniProtKB-KW"/>
</dbReference>
<dbReference type="InterPro" id="IPR007110">
    <property type="entry name" value="Ig-like_dom"/>
</dbReference>
<dbReference type="InterPro" id="IPR013783">
    <property type="entry name" value="Ig-like_fold"/>
</dbReference>
<name>A0ABD2QR60_9PLAT</name>
<reference evidence="11 12" key="1">
    <citation type="submission" date="2024-11" db="EMBL/GenBank/DDBJ databases">
        <title>Adaptive evolution of stress response genes in parasites aligns with host niche diversity.</title>
        <authorList>
            <person name="Hahn C."/>
            <person name="Resl P."/>
        </authorList>
    </citation>
    <scope>NUCLEOTIDE SEQUENCE [LARGE SCALE GENOMIC DNA]</scope>
    <source>
        <strain evidence="11">EGGRZ-B1_66</strain>
        <tissue evidence="11">Body</tissue>
    </source>
</reference>
<dbReference type="AlphaFoldDB" id="A0ABD2QR60"/>
<dbReference type="Gene3D" id="1.10.510.10">
    <property type="entry name" value="Transferase(Phosphotransferase) domain 1"/>
    <property type="match status" value="1"/>
</dbReference>
<feature type="domain" description="Protein kinase" evidence="9">
    <location>
        <begin position="1"/>
        <end position="294"/>
    </location>
</feature>
<comment type="similarity">
    <text evidence="1">Belongs to the protein kinase superfamily. CAMK Ser/Thr protein kinase family.</text>
</comment>
<keyword evidence="3" id="KW-0808">Transferase</keyword>
<feature type="coiled-coil region" evidence="8">
    <location>
        <begin position="347"/>
        <end position="374"/>
    </location>
</feature>
<dbReference type="EMBL" id="JBJKFK010000007">
    <property type="protein sequence ID" value="KAL3321176.1"/>
    <property type="molecule type" value="Genomic_DNA"/>
</dbReference>
<dbReference type="InterPro" id="IPR003599">
    <property type="entry name" value="Ig_sub"/>
</dbReference>
<dbReference type="SUPFAM" id="SSF56112">
    <property type="entry name" value="Protein kinase-like (PK-like)"/>
    <property type="match status" value="1"/>
</dbReference>
<evidence type="ECO:0000256" key="2">
    <source>
        <dbReference type="ARBA" id="ARBA00022527"/>
    </source>
</evidence>
<evidence type="ECO:0000259" key="10">
    <source>
        <dbReference type="PROSITE" id="PS50835"/>
    </source>
</evidence>